<gene>
    <name evidence="1" type="ORF">SD77_3846</name>
</gene>
<name>A0ABR5AWD1_BACBA</name>
<sequence>MEVPYEIGTYSWEDSGRSIEADAADPEELTKGKEYPAVPAGSELKIHFDDRPSSIEAGIWGNNEDHSQEVEDNKVMLPKKKGTYIYIIHAHWKEGEAVYAFRIETK</sequence>
<accession>A0ABR5AWD1</accession>
<proteinExistence type="predicted"/>
<evidence type="ECO:0000313" key="2">
    <source>
        <dbReference type="Proteomes" id="UP000031982"/>
    </source>
</evidence>
<organism evidence="1 2">
    <name type="scientific">Bacillus badius</name>
    <dbReference type="NCBI Taxonomy" id="1455"/>
    <lineage>
        <taxon>Bacteria</taxon>
        <taxon>Bacillati</taxon>
        <taxon>Bacillota</taxon>
        <taxon>Bacilli</taxon>
        <taxon>Bacillales</taxon>
        <taxon>Bacillaceae</taxon>
        <taxon>Pseudobacillus</taxon>
    </lineage>
</organism>
<comment type="caution">
    <text evidence="1">The sequence shown here is derived from an EMBL/GenBank/DDBJ whole genome shotgun (WGS) entry which is preliminary data.</text>
</comment>
<dbReference type="Proteomes" id="UP000031982">
    <property type="component" value="Unassembled WGS sequence"/>
</dbReference>
<evidence type="ECO:0000313" key="1">
    <source>
        <dbReference type="EMBL" id="KIL79045.1"/>
    </source>
</evidence>
<keyword evidence="2" id="KW-1185">Reference proteome</keyword>
<dbReference type="EMBL" id="JXLP01000005">
    <property type="protein sequence ID" value="KIL79045.1"/>
    <property type="molecule type" value="Genomic_DNA"/>
</dbReference>
<protein>
    <submittedName>
        <fullName evidence="1">Uncharacterized protein</fullName>
    </submittedName>
</protein>
<dbReference type="RefSeq" id="WP_052477287.1">
    <property type="nucleotide sequence ID" value="NZ_JARTHD010000008.1"/>
</dbReference>
<reference evidence="1 2" key="1">
    <citation type="submission" date="2015-01" db="EMBL/GenBank/DDBJ databases">
        <title>Genome Assembly of Bacillus badius MTCC 1458.</title>
        <authorList>
            <person name="Verma A."/>
            <person name="Khatri I."/>
            <person name="Mual P."/>
            <person name="Subramanian S."/>
            <person name="Krishnamurthi S."/>
        </authorList>
    </citation>
    <scope>NUCLEOTIDE SEQUENCE [LARGE SCALE GENOMIC DNA]</scope>
    <source>
        <strain evidence="1 2">MTCC 1458</strain>
    </source>
</reference>